<dbReference type="Proteomes" id="UP000030982">
    <property type="component" value="Unassembled WGS sequence"/>
</dbReference>
<dbReference type="InterPro" id="IPR024078">
    <property type="entry name" value="LmbE-like_dom_sf"/>
</dbReference>
<proteinExistence type="predicted"/>
<dbReference type="Gene3D" id="3.40.50.10320">
    <property type="entry name" value="LmbE-like"/>
    <property type="match status" value="1"/>
</dbReference>
<evidence type="ECO:0000313" key="4">
    <source>
        <dbReference type="Proteomes" id="UP000030982"/>
    </source>
</evidence>
<evidence type="ECO:0008006" key="5">
    <source>
        <dbReference type="Google" id="ProtNLM"/>
    </source>
</evidence>
<dbReference type="InterPro" id="IPR008715">
    <property type="entry name" value="SAM-MeTfrase_NodS-like"/>
</dbReference>
<dbReference type="GO" id="GO:0009312">
    <property type="term" value="P:oligosaccharide biosynthetic process"/>
    <property type="evidence" value="ECO:0007669"/>
    <property type="project" value="InterPro"/>
</dbReference>
<evidence type="ECO:0000313" key="3">
    <source>
        <dbReference type="EMBL" id="KHL00495.1"/>
    </source>
</evidence>
<dbReference type="Gene3D" id="3.40.50.150">
    <property type="entry name" value="Vaccinia Virus protein VP39"/>
    <property type="match status" value="1"/>
</dbReference>
<comment type="caution">
    <text evidence="3">The sequence shown here is derived from an EMBL/GenBank/DDBJ whole genome shotgun (WGS) entry which is preliminary data.</text>
</comment>
<gene>
    <name evidence="3" type="ORF">LK10_20130</name>
</gene>
<dbReference type="SUPFAM" id="SSF102588">
    <property type="entry name" value="LmbE-like"/>
    <property type="match status" value="1"/>
</dbReference>
<dbReference type="SUPFAM" id="SSF53335">
    <property type="entry name" value="S-adenosyl-L-methionine-dependent methyltransferases"/>
    <property type="match status" value="1"/>
</dbReference>
<dbReference type="OrthoDB" id="116799at2"/>
<dbReference type="GO" id="GO:0016137">
    <property type="term" value="P:glycoside metabolic process"/>
    <property type="evidence" value="ECO:0007669"/>
    <property type="project" value="UniProtKB-ARBA"/>
</dbReference>
<dbReference type="STRING" id="1338436.LK10_20130"/>
<dbReference type="RefSeq" id="WP_043127906.1">
    <property type="nucleotide sequence ID" value="NZ_JTDL01000152.1"/>
</dbReference>
<protein>
    <recommendedName>
        <fullName evidence="5">Methyltransferase domain-containing protein</fullName>
    </recommendedName>
</protein>
<dbReference type="CDD" id="cd02440">
    <property type="entry name" value="AdoMet_MTases"/>
    <property type="match status" value="1"/>
</dbReference>
<reference evidence="3 4" key="1">
    <citation type="submission" date="2014-09" db="EMBL/GenBank/DDBJ databases">
        <title>Genome sequence of Sinomonas sp. MUSC 117.</title>
        <authorList>
            <person name="Lee L.-H."/>
        </authorList>
    </citation>
    <scope>NUCLEOTIDE SEQUENCE [LARGE SCALE GENOMIC DNA]</scope>
    <source>
        <strain evidence="3 4">MUSC 117</strain>
    </source>
</reference>
<dbReference type="PANTHER" id="PTHR12993">
    <property type="entry name" value="N-ACETYLGLUCOSAMINYL-PHOSPHATIDYLINOSITOL DE-N-ACETYLASE-RELATED"/>
    <property type="match status" value="1"/>
</dbReference>
<dbReference type="Pfam" id="PF05401">
    <property type="entry name" value="NodS"/>
    <property type="match status" value="1"/>
</dbReference>
<dbReference type="InterPro" id="IPR003737">
    <property type="entry name" value="GlcNAc_PI_deacetylase-related"/>
</dbReference>
<organism evidence="3 4">
    <name type="scientific">Sinomonas humi</name>
    <dbReference type="NCBI Taxonomy" id="1338436"/>
    <lineage>
        <taxon>Bacteria</taxon>
        <taxon>Bacillati</taxon>
        <taxon>Actinomycetota</taxon>
        <taxon>Actinomycetes</taxon>
        <taxon>Micrococcales</taxon>
        <taxon>Micrococcaceae</taxon>
        <taxon>Sinomonas</taxon>
    </lineage>
</organism>
<dbReference type="Pfam" id="PF02585">
    <property type="entry name" value="PIG-L"/>
    <property type="match status" value="1"/>
</dbReference>
<feature type="region of interest" description="Disordered" evidence="2">
    <location>
        <begin position="1"/>
        <end position="21"/>
    </location>
</feature>
<name>A0A0B2ABD2_9MICC</name>
<dbReference type="GO" id="GO:0008757">
    <property type="term" value="F:S-adenosylmethionine-dependent methyltransferase activity"/>
    <property type="evidence" value="ECO:0007669"/>
    <property type="project" value="InterPro"/>
</dbReference>
<dbReference type="PANTHER" id="PTHR12993:SF29">
    <property type="entry name" value="BLR3841 PROTEIN"/>
    <property type="match status" value="1"/>
</dbReference>
<accession>A0A0B2ABD2</accession>
<dbReference type="AlphaFoldDB" id="A0A0B2ABD2"/>
<keyword evidence="4" id="KW-1185">Reference proteome</keyword>
<evidence type="ECO:0000256" key="1">
    <source>
        <dbReference type="ARBA" id="ARBA00022833"/>
    </source>
</evidence>
<dbReference type="InterPro" id="IPR029063">
    <property type="entry name" value="SAM-dependent_MTases_sf"/>
</dbReference>
<dbReference type="GO" id="GO:0016811">
    <property type="term" value="F:hydrolase activity, acting on carbon-nitrogen (but not peptide) bonds, in linear amides"/>
    <property type="evidence" value="ECO:0007669"/>
    <property type="project" value="TreeGrafter"/>
</dbReference>
<sequence length="460" mass="50246">MVTFSHHDASTPESEWRGDTITRDAPDLDLRAHGRLVVLAAHPDDETLGAGGLIAEAGRRGWPVDVVIATDGEGSHPGSPTHSPSKLAALRRREVEDAVRLLAPGARIHCAGIPDGSVAENSNTLARVLRTVLREREGQVPAVVLAAPWRRDGHTDHDAAGEIAARVAKEARALLLEYPIWLWHWGTPGCGDAPWDRGRRFRLDPDLRSRKAAALAAHASQTGPLSELPGDEALLSPGMQEHFDREAEFFFVTPPPDVGTARDARAVFDELHGSDPDPWQFESSWYEARKRALTLASLPSPRYRRVLEMGCSIGVLTGELAERADAVVATDVSQRALDLAAARMPTAAAIAWERRRLPAEWPEGRFDLIVMSEVGYYFSHEEFDDVVRHCLACLDDGGALVACHWLGPIEGWTLTGAAVHARLRSEPGLALLAHHEEEDFVLDVFVRPPAVSVARREGIA</sequence>
<evidence type="ECO:0000256" key="2">
    <source>
        <dbReference type="SAM" id="MobiDB-lite"/>
    </source>
</evidence>
<keyword evidence="1" id="KW-0862">Zinc</keyword>
<dbReference type="EMBL" id="JTDL01000152">
    <property type="protein sequence ID" value="KHL00495.1"/>
    <property type="molecule type" value="Genomic_DNA"/>
</dbReference>